<keyword evidence="4" id="KW-1185">Reference proteome</keyword>
<dbReference type="InterPro" id="IPR014710">
    <property type="entry name" value="RmlC-like_jellyroll"/>
</dbReference>
<evidence type="ECO:0000256" key="1">
    <source>
        <dbReference type="SAM" id="MobiDB-lite"/>
    </source>
</evidence>
<evidence type="ECO:0000259" key="2">
    <source>
        <dbReference type="Pfam" id="PF07883"/>
    </source>
</evidence>
<dbReference type="Gene3D" id="2.60.120.10">
    <property type="entry name" value="Jelly Rolls"/>
    <property type="match status" value="1"/>
</dbReference>
<dbReference type="PANTHER" id="PTHR36114:SF1">
    <property type="entry name" value="16.7 KDA PROTEIN IN WHIE LOCUS"/>
    <property type="match status" value="1"/>
</dbReference>
<gene>
    <name evidence="3" type="ORF">HCN51_40630</name>
</gene>
<dbReference type="InterPro" id="IPR013096">
    <property type="entry name" value="Cupin_2"/>
</dbReference>
<dbReference type="CDD" id="cd06991">
    <property type="entry name" value="cupin_TcmJ-like"/>
    <property type="match status" value="1"/>
</dbReference>
<protein>
    <submittedName>
        <fullName evidence="3">Cupin domain-containing protein</fullName>
    </submittedName>
</protein>
<dbReference type="PANTHER" id="PTHR36114">
    <property type="entry name" value="16.7 KDA PROTEIN IN WHIE LOCUS"/>
    <property type="match status" value="1"/>
</dbReference>
<dbReference type="InterPro" id="IPR011051">
    <property type="entry name" value="RmlC_Cupin_sf"/>
</dbReference>
<comment type="caution">
    <text evidence="3">The sequence shown here is derived from an EMBL/GenBank/DDBJ whole genome shotgun (WGS) entry which is preliminary data.</text>
</comment>
<dbReference type="InterPro" id="IPR016672">
    <property type="entry name" value="Polyketide_Synth_CurC_prd"/>
</dbReference>
<feature type="region of interest" description="Disordered" evidence="1">
    <location>
        <begin position="137"/>
        <end position="159"/>
    </location>
</feature>
<dbReference type="Pfam" id="PF07883">
    <property type="entry name" value="Cupin_2"/>
    <property type="match status" value="1"/>
</dbReference>
<dbReference type="EMBL" id="JAATEP010000040">
    <property type="protein sequence ID" value="NJP95668.1"/>
    <property type="molecule type" value="Genomic_DNA"/>
</dbReference>
<reference evidence="3 4" key="1">
    <citation type="submission" date="2020-03" db="EMBL/GenBank/DDBJ databases">
        <title>WGS of actinomycetes isolated from Thailand.</title>
        <authorList>
            <person name="Thawai C."/>
        </authorList>
    </citation>
    <scope>NUCLEOTIDE SEQUENCE [LARGE SCALE GENOMIC DNA]</scope>
    <source>
        <strain evidence="3 4">FMUSA5-5</strain>
    </source>
</reference>
<proteinExistence type="predicted"/>
<evidence type="ECO:0000313" key="4">
    <source>
        <dbReference type="Proteomes" id="UP000696294"/>
    </source>
</evidence>
<dbReference type="InterPro" id="IPR052044">
    <property type="entry name" value="PKS_Associated_Protein"/>
</dbReference>
<name>A0ABX1BLK8_9ACTN</name>
<dbReference type="SUPFAM" id="SSF51182">
    <property type="entry name" value="RmlC-like cupins"/>
    <property type="match status" value="1"/>
</dbReference>
<accession>A0ABX1BLK8</accession>
<dbReference type="PIRSF" id="PIRSF016602">
    <property type="entry name" value="CurC_prd"/>
    <property type="match status" value="1"/>
</dbReference>
<organism evidence="3 4">
    <name type="scientific">Nonomuraea composti</name>
    <dbReference type="NCBI Taxonomy" id="2720023"/>
    <lineage>
        <taxon>Bacteria</taxon>
        <taxon>Bacillati</taxon>
        <taxon>Actinomycetota</taxon>
        <taxon>Actinomycetes</taxon>
        <taxon>Streptosporangiales</taxon>
        <taxon>Streptosporangiaceae</taxon>
        <taxon>Nonomuraea</taxon>
    </lineage>
</organism>
<sequence>MDLGGGQDPVTAAETSPAKTVKPAVVKAAEVAPNRRRGGDIRVTLSPKTTACTSGFGGVLYLGAGEHVAEHYHPYSEEFLHVIAGELEMKLDGEPVRIGPGDSLLVPINVRHRLVNVGDVEAHVVFHLSPLAPRPDLGHVDTEELPAPHEPGPQVGGPR</sequence>
<dbReference type="Proteomes" id="UP000696294">
    <property type="component" value="Unassembled WGS sequence"/>
</dbReference>
<evidence type="ECO:0000313" key="3">
    <source>
        <dbReference type="EMBL" id="NJP95668.1"/>
    </source>
</evidence>
<feature type="domain" description="Cupin type-2" evidence="2">
    <location>
        <begin position="62"/>
        <end position="126"/>
    </location>
</feature>